<evidence type="ECO:0000313" key="2">
    <source>
        <dbReference type="Proteomes" id="UP000078542"/>
    </source>
</evidence>
<accession>A0A195CK77</accession>
<sequence length="210" mass="24253">MSSDAGRPKSVRKMLNRVLLVSSIVSTLRYRIGNRFAMFERHGERSSTEENQPAKVSARSYTRNISFVYKFQRYRSLSKPKTLWHIVYSCTFLKPPPLGLTGTCHFYYRRTPVGRSTVSVVQLEPPKRNRVLHSLGVRVTDAVRSEKCRRNENFYANSSHSWYLTHVTFAIVCACFIRVQIFADDSVLSYRQISRPLNGAIIRSTSVFFN</sequence>
<protein>
    <submittedName>
        <fullName evidence="1">Uncharacterized protein</fullName>
    </submittedName>
</protein>
<dbReference type="EMBL" id="KQ977720">
    <property type="protein sequence ID" value="KYN00479.1"/>
    <property type="molecule type" value="Genomic_DNA"/>
</dbReference>
<dbReference type="Proteomes" id="UP000078542">
    <property type="component" value="Unassembled WGS sequence"/>
</dbReference>
<name>A0A195CK77_9HYME</name>
<reference evidence="1 2" key="1">
    <citation type="submission" date="2016-03" db="EMBL/GenBank/DDBJ databases">
        <title>Cyphomyrmex costatus WGS genome.</title>
        <authorList>
            <person name="Nygaard S."/>
            <person name="Hu H."/>
            <person name="Boomsma J."/>
            <person name="Zhang G."/>
        </authorList>
    </citation>
    <scope>NUCLEOTIDE SEQUENCE [LARGE SCALE GENOMIC DNA]</scope>
    <source>
        <strain evidence="1">MS0001</strain>
        <tissue evidence="1">Whole body</tissue>
    </source>
</reference>
<gene>
    <name evidence="1" type="ORF">ALC62_08783</name>
</gene>
<keyword evidence="2" id="KW-1185">Reference proteome</keyword>
<evidence type="ECO:0000313" key="1">
    <source>
        <dbReference type="EMBL" id="KYN00479.1"/>
    </source>
</evidence>
<organism evidence="1 2">
    <name type="scientific">Cyphomyrmex costatus</name>
    <dbReference type="NCBI Taxonomy" id="456900"/>
    <lineage>
        <taxon>Eukaryota</taxon>
        <taxon>Metazoa</taxon>
        <taxon>Ecdysozoa</taxon>
        <taxon>Arthropoda</taxon>
        <taxon>Hexapoda</taxon>
        <taxon>Insecta</taxon>
        <taxon>Pterygota</taxon>
        <taxon>Neoptera</taxon>
        <taxon>Endopterygota</taxon>
        <taxon>Hymenoptera</taxon>
        <taxon>Apocrita</taxon>
        <taxon>Aculeata</taxon>
        <taxon>Formicoidea</taxon>
        <taxon>Formicidae</taxon>
        <taxon>Myrmicinae</taxon>
        <taxon>Cyphomyrmex</taxon>
    </lineage>
</organism>
<dbReference type="AlphaFoldDB" id="A0A195CK77"/>
<proteinExistence type="predicted"/>